<dbReference type="AlphaFoldDB" id="A0A8H9IIN8"/>
<accession>A0A8H9IIN8</accession>
<dbReference type="EMBL" id="BMZC01000032">
    <property type="protein sequence ID" value="GGZ84650.1"/>
    <property type="molecule type" value="Genomic_DNA"/>
</dbReference>
<keyword evidence="1" id="KW-1133">Transmembrane helix</keyword>
<reference evidence="2" key="1">
    <citation type="journal article" date="2014" name="Int. J. Syst. Evol. Microbiol.">
        <title>Complete genome sequence of Corynebacterium casei LMG S-19264T (=DSM 44701T), isolated from a smear-ripened cheese.</title>
        <authorList>
            <consortium name="US DOE Joint Genome Institute (JGI-PGF)"/>
            <person name="Walter F."/>
            <person name="Albersmeier A."/>
            <person name="Kalinowski J."/>
            <person name="Ruckert C."/>
        </authorList>
    </citation>
    <scope>NUCLEOTIDE SEQUENCE</scope>
    <source>
        <strain evidence="2">KCTC 32337</strain>
    </source>
</reference>
<comment type="caution">
    <text evidence="2">The sequence shown here is derived from an EMBL/GenBank/DDBJ whole genome shotgun (WGS) entry which is preliminary data.</text>
</comment>
<organism evidence="2 3">
    <name type="scientific">Paraglaciecola chathamensis</name>
    <dbReference type="NCBI Taxonomy" id="368405"/>
    <lineage>
        <taxon>Bacteria</taxon>
        <taxon>Pseudomonadati</taxon>
        <taxon>Pseudomonadota</taxon>
        <taxon>Gammaproteobacteria</taxon>
        <taxon>Alteromonadales</taxon>
        <taxon>Alteromonadaceae</taxon>
        <taxon>Paraglaciecola</taxon>
    </lineage>
</organism>
<dbReference type="Proteomes" id="UP000622604">
    <property type="component" value="Unassembled WGS sequence"/>
</dbReference>
<protein>
    <submittedName>
        <fullName evidence="2">Uncharacterized protein</fullName>
    </submittedName>
</protein>
<evidence type="ECO:0000313" key="3">
    <source>
        <dbReference type="Proteomes" id="UP000622604"/>
    </source>
</evidence>
<sequence>MMTNLSLLNKLTIKTIVIMILSVQSTQSYGNLTLTTRISIMNTIKKALTFTFTFIFNFVLHVFFGANAKTQEKSRAGEFAYTYDQINSLPASDDPDSIIRVFKE</sequence>
<evidence type="ECO:0000256" key="1">
    <source>
        <dbReference type="SAM" id="Phobius"/>
    </source>
</evidence>
<reference evidence="2" key="2">
    <citation type="submission" date="2020-09" db="EMBL/GenBank/DDBJ databases">
        <authorList>
            <person name="Sun Q."/>
            <person name="Kim S."/>
        </authorList>
    </citation>
    <scope>NUCLEOTIDE SEQUENCE</scope>
    <source>
        <strain evidence="2">KCTC 32337</strain>
    </source>
</reference>
<gene>
    <name evidence="2" type="ORF">GCM10011274_47490</name>
</gene>
<keyword evidence="1" id="KW-0812">Transmembrane</keyword>
<name>A0A8H9IIN8_9ALTE</name>
<proteinExistence type="predicted"/>
<feature type="transmembrane region" description="Helical" evidence="1">
    <location>
        <begin position="7"/>
        <end position="27"/>
    </location>
</feature>
<keyword evidence="1" id="KW-0472">Membrane</keyword>
<feature type="transmembrane region" description="Helical" evidence="1">
    <location>
        <begin position="47"/>
        <end position="66"/>
    </location>
</feature>
<evidence type="ECO:0000313" key="2">
    <source>
        <dbReference type="EMBL" id="GGZ84650.1"/>
    </source>
</evidence>